<accession>A0A0C3B9N7</accession>
<name>A0A0C3B9N7_SERVB</name>
<evidence type="ECO:0000256" key="1">
    <source>
        <dbReference type="ARBA" id="ARBA00034736"/>
    </source>
</evidence>
<dbReference type="AlphaFoldDB" id="A0A0C3B9N7"/>
<dbReference type="Proteomes" id="UP000054097">
    <property type="component" value="Unassembled WGS sequence"/>
</dbReference>
<dbReference type="InterPro" id="IPR018870">
    <property type="entry name" value="Tti2"/>
</dbReference>
<sequence>MPTIEVVDDNEEEQEQEFKTLEELLATFEPGLKVPKDFSDPDWAVGNNAATLISWRNRASESIKKLYKAVESSEPFVVDQLYVPLVAAVVSFTGSRDWVKAEARESAQAIMSHVGPPTLAQIRAVLLNIVKPAFEKARPNESLNLNTATKMKRGINADLAYHDEADSVWKHDLRLVDIVSWCLTSLQDNDWESIWPLIIPPVLTYMDDWEAAQRLFGVALTRQLVARAPSSLLTRTGIDQLIRTSLGTSLLRFGDPLSPILFKQAAMASMELAGKTAKVGSPEYYQLLFSLVGENIIGGAWTFGYREPLLIQATYEILPQILENLGVACVRYLKALVPQLLHTLVPLEGARPSVELQKASLRALKDVIHFGAPRISYWSGEIVGGIAKFWVLQEDKQVNDPVITSLLVAVLRELSSACPDVTQARLEVLNTLDPRFSRLISSIA</sequence>
<dbReference type="Pfam" id="PF10521">
    <property type="entry name" value="Tti2"/>
    <property type="match status" value="1"/>
</dbReference>
<dbReference type="PANTHER" id="PTHR32226">
    <property type="entry name" value="TELO2-INTERACTING PROTEIN 2"/>
    <property type="match status" value="1"/>
</dbReference>
<evidence type="ECO:0008006" key="4">
    <source>
        <dbReference type="Google" id="ProtNLM"/>
    </source>
</evidence>
<dbReference type="STRING" id="933852.A0A0C3B9N7"/>
<dbReference type="GO" id="GO:0005829">
    <property type="term" value="C:cytosol"/>
    <property type="evidence" value="ECO:0007669"/>
    <property type="project" value="TreeGrafter"/>
</dbReference>
<dbReference type="GO" id="GO:0005634">
    <property type="term" value="C:nucleus"/>
    <property type="evidence" value="ECO:0007669"/>
    <property type="project" value="TreeGrafter"/>
</dbReference>
<dbReference type="HOGENOM" id="CLU_046584_0_0_1"/>
<dbReference type="SUPFAM" id="SSF48371">
    <property type="entry name" value="ARM repeat"/>
    <property type="match status" value="1"/>
</dbReference>
<organism evidence="2 3">
    <name type="scientific">Serendipita vermifera MAFF 305830</name>
    <dbReference type="NCBI Taxonomy" id="933852"/>
    <lineage>
        <taxon>Eukaryota</taxon>
        <taxon>Fungi</taxon>
        <taxon>Dikarya</taxon>
        <taxon>Basidiomycota</taxon>
        <taxon>Agaricomycotina</taxon>
        <taxon>Agaricomycetes</taxon>
        <taxon>Sebacinales</taxon>
        <taxon>Serendipitaceae</taxon>
        <taxon>Serendipita</taxon>
    </lineage>
</organism>
<reference evidence="2 3" key="1">
    <citation type="submission" date="2014-04" db="EMBL/GenBank/DDBJ databases">
        <authorList>
            <consortium name="DOE Joint Genome Institute"/>
            <person name="Kuo A."/>
            <person name="Zuccaro A."/>
            <person name="Kohler A."/>
            <person name="Nagy L.G."/>
            <person name="Floudas D."/>
            <person name="Copeland A."/>
            <person name="Barry K.W."/>
            <person name="Cichocki N."/>
            <person name="Veneault-Fourrey C."/>
            <person name="LaButti K."/>
            <person name="Lindquist E.A."/>
            <person name="Lipzen A."/>
            <person name="Lundell T."/>
            <person name="Morin E."/>
            <person name="Murat C."/>
            <person name="Sun H."/>
            <person name="Tunlid A."/>
            <person name="Henrissat B."/>
            <person name="Grigoriev I.V."/>
            <person name="Hibbett D.S."/>
            <person name="Martin F."/>
            <person name="Nordberg H.P."/>
            <person name="Cantor M.N."/>
            <person name="Hua S.X."/>
        </authorList>
    </citation>
    <scope>NUCLEOTIDE SEQUENCE [LARGE SCALE GENOMIC DNA]</scope>
    <source>
        <strain evidence="2 3">MAFF 305830</strain>
    </source>
</reference>
<dbReference type="PANTHER" id="PTHR32226:SF2">
    <property type="entry name" value="TELO2-INTERACTING PROTEIN 2"/>
    <property type="match status" value="1"/>
</dbReference>
<dbReference type="EMBL" id="KN824278">
    <property type="protein sequence ID" value="KIM33535.1"/>
    <property type="molecule type" value="Genomic_DNA"/>
</dbReference>
<evidence type="ECO:0000313" key="2">
    <source>
        <dbReference type="EMBL" id="KIM33535.1"/>
    </source>
</evidence>
<protein>
    <recommendedName>
        <fullName evidence="4">Importin N-terminal domain-containing protein</fullName>
    </recommendedName>
</protein>
<proteinExistence type="inferred from homology"/>
<keyword evidence="3" id="KW-1185">Reference proteome</keyword>
<evidence type="ECO:0000313" key="3">
    <source>
        <dbReference type="Proteomes" id="UP000054097"/>
    </source>
</evidence>
<comment type="similarity">
    <text evidence="1">Belongs to the TTI2 family.</text>
</comment>
<dbReference type="OrthoDB" id="6417021at2759"/>
<gene>
    <name evidence="2" type="ORF">M408DRAFT_326227</name>
</gene>
<dbReference type="GO" id="GO:0110078">
    <property type="term" value="C:TTT Hsp90 cochaperone complex"/>
    <property type="evidence" value="ECO:0007669"/>
    <property type="project" value="InterPro"/>
</dbReference>
<dbReference type="InterPro" id="IPR016024">
    <property type="entry name" value="ARM-type_fold"/>
</dbReference>
<reference evidence="3" key="2">
    <citation type="submission" date="2015-01" db="EMBL/GenBank/DDBJ databases">
        <title>Evolutionary Origins and Diversification of the Mycorrhizal Mutualists.</title>
        <authorList>
            <consortium name="DOE Joint Genome Institute"/>
            <consortium name="Mycorrhizal Genomics Consortium"/>
            <person name="Kohler A."/>
            <person name="Kuo A."/>
            <person name="Nagy L.G."/>
            <person name="Floudas D."/>
            <person name="Copeland A."/>
            <person name="Barry K.W."/>
            <person name="Cichocki N."/>
            <person name="Veneault-Fourrey C."/>
            <person name="LaButti K."/>
            <person name="Lindquist E.A."/>
            <person name="Lipzen A."/>
            <person name="Lundell T."/>
            <person name="Morin E."/>
            <person name="Murat C."/>
            <person name="Riley R."/>
            <person name="Ohm R."/>
            <person name="Sun H."/>
            <person name="Tunlid A."/>
            <person name="Henrissat B."/>
            <person name="Grigoriev I.V."/>
            <person name="Hibbett D.S."/>
            <person name="Martin F."/>
        </authorList>
    </citation>
    <scope>NUCLEOTIDE SEQUENCE [LARGE SCALE GENOMIC DNA]</scope>
    <source>
        <strain evidence="3">MAFF 305830</strain>
    </source>
</reference>